<dbReference type="Pfam" id="PF18960">
    <property type="entry name" value="DUF5702"/>
    <property type="match status" value="1"/>
</dbReference>
<dbReference type="EMBL" id="CP102290">
    <property type="protein sequence ID" value="UWP60693.1"/>
    <property type="molecule type" value="Genomic_DNA"/>
</dbReference>
<protein>
    <submittedName>
        <fullName evidence="3">DUF5702 domain-containing protein</fullName>
    </submittedName>
</protein>
<dbReference type="InterPro" id="IPR043756">
    <property type="entry name" value="DUF5702"/>
</dbReference>
<evidence type="ECO:0000313" key="3">
    <source>
        <dbReference type="EMBL" id="UWP60693.1"/>
    </source>
</evidence>
<reference evidence="3" key="1">
    <citation type="journal article" date="2022" name="Cell">
        <title>Design, construction, and in vivo augmentation of a complex gut microbiome.</title>
        <authorList>
            <person name="Cheng A.G."/>
            <person name="Ho P.Y."/>
            <person name="Aranda-Diaz A."/>
            <person name="Jain S."/>
            <person name="Yu F.B."/>
            <person name="Meng X."/>
            <person name="Wang M."/>
            <person name="Iakiviak M."/>
            <person name="Nagashima K."/>
            <person name="Zhao A."/>
            <person name="Murugkar P."/>
            <person name="Patil A."/>
            <person name="Atabakhsh K."/>
            <person name="Weakley A."/>
            <person name="Yan J."/>
            <person name="Brumbaugh A.R."/>
            <person name="Higginbottom S."/>
            <person name="Dimas A."/>
            <person name="Shiver A.L."/>
            <person name="Deutschbauer A."/>
            <person name="Neff N."/>
            <person name="Sonnenburg J.L."/>
            <person name="Huang K.C."/>
            <person name="Fischbach M.A."/>
        </authorList>
    </citation>
    <scope>NUCLEOTIDE SEQUENCE</scope>
    <source>
        <strain evidence="3">DSM 19829</strain>
    </source>
</reference>
<gene>
    <name evidence="3" type="ORF">NQ502_06580</name>
</gene>
<evidence type="ECO:0000256" key="2">
    <source>
        <dbReference type="SAM" id="Phobius"/>
    </source>
</evidence>
<keyword evidence="2" id="KW-1133">Transmembrane helix</keyword>
<organism evidence="3 4">
    <name type="scientific">Ruminococcus gauvreauii</name>
    <dbReference type="NCBI Taxonomy" id="438033"/>
    <lineage>
        <taxon>Bacteria</taxon>
        <taxon>Bacillati</taxon>
        <taxon>Bacillota</taxon>
        <taxon>Clostridia</taxon>
        <taxon>Eubacteriales</taxon>
        <taxon>Oscillospiraceae</taxon>
        <taxon>Ruminococcus</taxon>
    </lineage>
</organism>
<keyword evidence="4" id="KW-1185">Reference proteome</keyword>
<keyword evidence="2" id="KW-0472">Membrane</keyword>
<feature type="region of interest" description="Disordered" evidence="1">
    <location>
        <begin position="184"/>
        <end position="203"/>
    </location>
</feature>
<evidence type="ECO:0000313" key="4">
    <source>
        <dbReference type="Proteomes" id="UP001060164"/>
    </source>
</evidence>
<dbReference type="Proteomes" id="UP001060164">
    <property type="component" value="Chromosome"/>
</dbReference>
<feature type="transmembrane region" description="Helical" evidence="2">
    <location>
        <begin position="7"/>
        <end position="29"/>
    </location>
</feature>
<accession>A0ABY5VMK1</accession>
<feature type="region of interest" description="Disordered" evidence="1">
    <location>
        <begin position="151"/>
        <end position="172"/>
    </location>
</feature>
<sequence length="491" mass="53947">MHDKGSITAYVSLIMVLMISLLLTGLYSVQLAGARVQMVSAVDQGLYSLFARYDRTLLERYHLFYIDGSRGQGNMQMGNLFGTMEEDIARILFNRVDGNHNGNIGDLVMQGGGITGYTLATDSGGNSVKEQAAAYMKASLGTQGVRLLLEKSNRDRETAQNMESAGESIETGESLEAYDHLKEQAGQEQESGEGAGKEMVPPEIPEDFVNPIETVRELKQQGILSLVLPAGKELSGRTQELSALVSGRKLETGMGIQGIGRNEGGVTEEILFGEYILQHCGSFRSPQPCEGLAYQVEYILQGNHSDIANLKGVVHKLLLMREAANLLHLYQDQAKRAQAQAAAGVIASFLLLPQAVPVVEQILLVCWAYAESILDVRGLLAGEKVPAFKDASSWQLALSNIPRLFDGADDLRKNNDKGMTYNDYLRILLGIRNSRQKTEGCLDMMEMGMRAEEGSRNFRMDCCLYTAEVQFSFTAGRGNTYEVIRGYGYDM</sequence>
<dbReference type="RefSeq" id="WP_028530390.1">
    <property type="nucleotide sequence ID" value="NZ_CABLBR010000002.1"/>
</dbReference>
<keyword evidence="2" id="KW-0812">Transmembrane</keyword>
<proteinExistence type="predicted"/>
<evidence type="ECO:0000256" key="1">
    <source>
        <dbReference type="SAM" id="MobiDB-lite"/>
    </source>
</evidence>
<name>A0ABY5VMK1_9FIRM</name>